<evidence type="ECO:0000256" key="10">
    <source>
        <dbReference type="ARBA" id="ARBA00023136"/>
    </source>
</evidence>
<evidence type="ECO:0000256" key="1">
    <source>
        <dbReference type="ARBA" id="ARBA00004141"/>
    </source>
</evidence>
<comment type="catalytic activity">
    <reaction evidence="12">
        <text>K(+)(in) = K(+)(out)</text>
        <dbReference type="Rhea" id="RHEA:29463"/>
        <dbReference type="ChEBI" id="CHEBI:29103"/>
    </reaction>
</comment>
<dbReference type="PANTHER" id="PTHR31462">
    <property type="entry name" value="ENDOSOMAL/LYSOSOMAL POTASSIUM CHANNEL TMEM175"/>
    <property type="match status" value="1"/>
</dbReference>
<keyword evidence="3" id="KW-0813">Transport</keyword>
<evidence type="ECO:0000256" key="5">
    <source>
        <dbReference type="ARBA" id="ARBA00022692"/>
    </source>
</evidence>
<organism evidence="14">
    <name type="scientific">uncultured Methanosarcinales archaeon</name>
    <dbReference type="NCBI Taxonomy" id="183757"/>
    <lineage>
        <taxon>Archaea</taxon>
        <taxon>Methanobacteriati</taxon>
        <taxon>Methanobacteriota</taxon>
        <taxon>Stenosarchaea group</taxon>
        <taxon>Methanomicrobia</taxon>
        <taxon>Methanosarcinales</taxon>
        <taxon>environmental samples</taxon>
    </lineage>
</organism>
<keyword evidence="7" id="KW-0630">Potassium</keyword>
<evidence type="ECO:0000256" key="13">
    <source>
        <dbReference type="SAM" id="Phobius"/>
    </source>
</evidence>
<gene>
    <name evidence="14" type="ORF">BODMHOLK_00035</name>
</gene>
<dbReference type="PANTHER" id="PTHR31462:SF5">
    <property type="entry name" value="ENDOSOMAL_LYSOSOMAL PROTON CHANNEL TMEM175"/>
    <property type="match status" value="1"/>
</dbReference>
<dbReference type="EMBL" id="MT776530">
    <property type="protein sequence ID" value="QNT35744.1"/>
    <property type="molecule type" value="Genomic_DNA"/>
</dbReference>
<keyword evidence="5 13" id="KW-0812">Transmembrane</keyword>
<sequence>MKRDEKVTKLDDPEPGMTTHRIENLADGIFSIAMTLLVLNLALPEVGTGLTLTTELHTLLFGQTHKFCNYALSFILLAIFWIIHHQQFHFIERTDHTHLWINIFILMFVALVPSLLL</sequence>
<dbReference type="GO" id="GO:0016020">
    <property type="term" value="C:membrane"/>
    <property type="evidence" value="ECO:0007669"/>
    <property type="project" value="UniProtKB-SubCell"/>
</dbReference>
<evidence type="ECO:0000256" key="8">
    <source>
        <dbReference type="ARBA" id="ARBA00022989"/>
    </source>
</evidence>
<evidence type="ECO:0000313" key="14">
    <source>
        <dbReference type="EMBL" id="QNT35744.1"/>
    </source>
</evidence>
<keyword evidence="10 13" id="KW-0472">Membrane</keyword>
<proteinExistence type="inferred from homology"/>
<dbReference type="Pfam" id="PF06736">
    <property type="entry name" value="TMEM175"/>
    <property type="match status" value="1"/>
</dbReference>
<feature type="transmembrane region" description="Helical" evidence="13">
    <location>
        <begin position="99"/>
        <end position="116"/>
    </location>
</feature>
<protein>
    <recommendedName>
        <fullName evidence="15">DUF1211 domain-containing protein</fullName>
    </recommendedName>
</protein>
<comment type="similarity">
    <text evidence="2">Belongs to the TMEM175 family.</text>
</comment>
<reference evidence="14" key="1">
    <citation type="submission" date="2020-07" db="EMBL/GenBank/DDBJ databases">
        <title>Unique genomic features of the anaerobic methanotrophic archaea.</title>
        <authorList>
            <person name="Chadwick G.L."/>
            <person name="Skennerton C.T."/>
            <person name="Laso-Perez R."/>
            <person name="Leu A.O."/>
            <person name="Speth D.R."/>
            <person name="Yu H."/>
            <person name="Morgan-Lang C."/>
            <person name="Hatzenpichler R."/>
            <person name="Goudeau D."/>
            <person name="Malmstrom R."/>
            <person name="Brazelton W.J."/>
            <person name="Woyke T."/>
            <person name="Hallam S.J."/>
            <person name="Tyson G.W."/>
            <person name="Wegener G."/>
            <person name="Boetius A."/>
            <person name="Orphan V."/>
        </authorList>
    </citation>
    <scope>NUCLEOTIDE SEQUENCE</scope>
</reference>
<keyword evidence="11" id="KW-0407">Ion channel</keyword>
<evidence type="ECO:0000256" key="6">
    <source>
        <dbReference type="ARBA" id="ARBA00022826"/>
    </source>
</evidence>
<dbReference type="GO" id="GO:0005267">
    <property type="term" value="F:potassium channel activity"/>
    <property type="evidence" value="ECO:0007669"/>
    <property type="project" value="UniProtKB-KW"/>
</dbReference>
<comment type="subcellular location">
    <subcellularLocation>
        <location evidence="1">Membrane</location>
        <topology evidence="1">Multi-pass membrane protein</topology>
    </subcellularLocation>
</comment>
<keyword evidence="9" id="KW-0406">Ion transport</keyword>
<accession>A0A7H1KP80</accession>
<evidence type="ECO:0000256" key="2">
    <source>
        <dbReference type="ARBA" id="ARBA00006920"/>
    </source>
</evidence>
<dbReference type="InterPro" id="IPR010617">
    <property type="entry name" value="TMEM175-like"/>
</dbReference>
<evidence type="ECO:0008006" key="15">
    <source>
        <dbReference type="Google" id="ProtNLM"/>
    </source>
</evidence>
<evidence type="ECO:0000256" key="11">
    <source>
        <dbReference type="ARBA" id="ARBA00023303"/>
    </source>
</evidence>
<dbReference type="AlphaFoldDB" id="A0A7H1KP80"/>
<name>A0A7H1KP80_9EURY</name>
<keyword evidence="4" id="KW-0633">Potassium transport</keyword>
<keyword evidence="6" id="KW-0631">Potassium channel</keyword>
<evidence type="ECO:0000256" key="3">
    <source>
        <dbReference type="ARBA" id="ARBA00022448"/>
    </source>
</evidence>
<evidence type="ECO:0000256" key="7">
    <source>
        <dbReference type="ARBA" id="ARBA00022958"/>
    </source>
</evidence>
<evidence type="ECO:0000256" key="4">
    <source>
        <dbReference type="ARBA" id="ARBA00022538"/>
    </source>
</evidence>
<evidence type="ECO:0000256" key="12">
    <source>
        <dbReference type="ARBA" id="ARBA00034430"/>
    </source>
</evidence>
<keyword evidence="8 13" id="KW-1133">Transmembrane helix</keyword>
<feature type="transmembrane region" description="Helical" evidence="13">
    <location>
        <begin position="63"/>
        <end position="83"/>
    </location>
</feature>
<evidence type="ECO:0000256" key="9">
    <source>
        <dbReference type="ARBA" id="ARBA00023065"/>
    </source>
</evidence>
<dbReference type="GO" id="GO:0015252">
    <property type="term" value="F:proton channel activity"/>
    <property type="evidence" value="ECO:0007669"/>
    <property type="project" value="InterPro"/>
</dbReference>